<feature type="region of interest" description="Disordered" evidence="1">
    <location>
        <begin position="1"/>
        <end position="27"/>
    </location>
</feature>
<dbReference type="Proteomes" id="UP001358614">
    <property type="component" value="Chromosome 1"/>
</dbReference>
<feature type="compositionally biased region" description="Low complexity" evidence="1">
    <location>
        <begin position="11"/>
        <end position="25"/>
    </location>
</feature>
<evidence type="ECO:0000313" key="3">
    <source>
        <dbReference type="Proteomes" id="UP001358614"/>
    </source>
</evidence>
<name>A0AAX4KIR4_9TREE</name>
<protein>
    <submittedName>
        <fullName evidence="2">Uncharacterized protein</fullName>
    </submittedName>
</protein>
<dbReference type="GeneID" id="91102921"/>
<evidence type="ECO:0000256" key="1">
    <source>
        <dbReference type="SAM" id="MobiDB-lite"/>
    </source>
</evidence>
<sequence length="269" mass="30281">MPQRKSKRNNTPTSTTTATAQSAPTDLSERKAFAWRHKSGNIYGTFLSRSSDGGKVGIYSVGDIVVRRETPFEVQTDILPSYAKTNFHENWDSEHGGPIDIPTDDGVPWSSDRIALTKPRLGGEMLSNYTWPEEVKSLAYNWRSQPSRAIEGSRKPLLLEGAGLQNLQGTKFIPVTEENYTLINGRTGTGHDDIPARRAPIEYHWGGARTWYQFNVLGTAASRVWTEEDMRELHPTDREIEDLVKGLEDVKWPNMPTISIPTRSDYAEM</sequence>
<proteinExistence type="predicted"/>
<evidence type="ECO:0000313" key="2">
    <source>
        <dbReference type="EMBL" id="WWD06034.1"/>
    </source>
</evidence>
<dbReference type="RefSeq" id="XP_066084001.1">
    <property type="nucleotide sequence ID" value="XM_066227904.1"/>
</dbReference>
<reference evidence="2 3" key="1">
    <citation type="submission" date="2024-01" db="EMBL/GenBank/DDBJ databases">
        <title>Comparative genomics of Cryptococcus and Kwoniella reveals pathogenesis evolution and contrasting modes of karyotype evolution via chromosome fusion or intercentromeric recombination.</title>
        <authorList>
            <person name="Coelho M.A."/>
            <person name="David-Palma M."/>
            <person name="Shea T."/>
            <person name="Bowers K."/>
            <person name="McGinley-Smith S."/>
            <person name="Mohammad A.W."/>
            <person name="Gnirke A."/>
            <person name="Yurkov A.M."/>
            <person name="Nowrousian M."/>
            <person name="Sun S."/>
            <person name="Cuomo C.A."/>
            <person name="Heitman J."/>
        </authorList>
    </citation>
    <scope>NUCLEOTIDE SEQUENCE [LARGE SCALE GENOMIC DNA]</scope>
    <source>
        <strain evidence="2 3">PYCC6329</strain>
    </source>
</reference>
<accession>A0AAX4KIR4</accession>
<dbReference type="AlphaFoldDB" id="A0AAX4KIR4"/>
<organism evidence="2 3">
    <name type="scientific">Kwoniella europaea PYCC6329</name>
    <dbReference type="NCBI Taxonomy" id="1423913"/>
    <lineage>
        <taxon>Eukaryota</taxon>
        <taxon>Fungi</taxon>
        <taxon>Dikarya</taxon>
        <taxon>Basidiomycota</taxon>
        <taxon>Agaricomycotina</taxon>
        <taxon>Tremellomycetes</taxon>
        <taxon>Tremellales</taxon>
        <taxon>Cryptococcaceae</taxon>
        <taxon>Kwoniella</taxon>
    </lineage>
</organism>
<dbReference type="KEGG" id="ker:91102921"/>
<gene>
    <name evidence="2" type="ORF">V865_004119</name>
</gene>
<keyword evidence="3" id="KW-1185">Reference proteome</keyword>
<dbReference type="EMBL" id="CP144089">
    <property type="protein sequence ID" value="WWD06034.1"/>
    <property type="molecule type" value="Genomic_DNA"/>
</dbReference>